<dbReference type="CDD" id="cd02042">
    <property type="entry name" value="ParAB_family"/>
    <property type="match status" value="1"/>
</dbReference>
<organism evidence="1 2">
    <name type="scientific">Primorskyibacter sedentarius</name>
    <dbReference type="NCBI Taxonomy" id="745311"/>
    <lineage>
        <taxon>Bacteria</taxon>
        <taxon>Pseudomonadati</taxon>
        <taxon>Pseudomonadota</taxon>
        <taxon>Alphaproteobacteria</taxon>
        <taxon>Rhodobacterales</taxon>
        <taxon>Roseobacteraceae</taxon>
        <taxon>Primorskyibacter</taxon>
    </lineage>
</organism>
<dbReference type="InterPro" id="IPR027417">
    <property type="entry name" value="P-loop_NTPase"/>
</dbReference>
<protein>
    <submittedName>
        <fullName evidence="1">Chromosome partitioning protein</fullName>
    </submittedName>
</protein>
<accession>A0A4R3JBC7</accession>
<name>A0A4R3JBC7_9RHOB</name>
<comment type="caution">
    <text evidence="1">The sequence shown here is derived from an EMBL/GenBank/DDBJ whole genome shotgun (WGS) entry which is preliminary data.</text>
</comment>
<dbReference type="InterPro" id="IPR015223">
    <property type="entry name" value="MipZ"/>
</dbReference>
<evidence type="ECO:0000313" key="2">
    <source>
        <dbReference type="Proteomes" id="UP000295696"/>
    </source>
</evidence>
<dbReference type="Proteomes" id="UP000295696">
    <property type="component" value="Unassembled WGS sequence"/>
</dbReference>
<dbReference type="EMBL" id="SLZU01000010">
    <property type="protein sequence ID" value="TCS61990.1"/>
    <property type="molecule type" value="Genomic_DNA"/>
</dbReference>
<evidence type="ECO:0000313" key="1">
    <source>
        <dbReference type="EMBL" id="TCS61990.1"/>
    </source>
</evidence>
<dbReference type="PANTHER" id="PTHR13696">
    <property type="entry name" value="P-LOOP CONTAINING NUCLEOSIDE TRIPHOSPHATE HYDROLASE"/>
    <property type="match status" value="1"/>
</dbReference>
<proteinExistence type="predicted"/>
<dbReference type="PANTHER" id="PTHR13696:SF96">
    <property type="entry name" value="COBQ_COBB_MIND_PARA NUCLEOTIDE BINDING DOMAIN-CONTAINING PROTEIN"/>
    <property type="match status" value="1"/>
</dbReference>
<sequence length="278" mass="30641">MWVQGKGRTLAHIIVVGNEKGGAGKSTVSMHVATALVRMGHTVGALDLDLRQQTFGRYTLNRLEFLAHEGLDLPTPNFIQLPEIDPATVPAGENLYDHRLSAAIADLEGKSDFILIDCPGSHTRLSQVAHSLADTLVTPLNDSFVDFDLLAQTDADGTTIKGPSVYSEMVWNARQLRAQAGLKPIDWVVLRNRLGAQNMVNKQKMEQALDRLSKRIGFRVSPGFNERVVFRELFPRGLTLLDLKDIGVKQLNISNVAARQELRDLVKALNLPGVSIDF</sequence>
<keyword evidence="2" id="KW-1185">Reference proteome</keyword>
<dbReference type="AlphaFoldDB" id="A0A4R3JBC7"/>
<dbReference type="SUPFAM" id="SSF52540">
    <property type="entry name" value="P-loop containing nucleoside triphosphate hydrolases"/>
    <property type="match status" value="1"/>
</dbReference>
<dbReference type="InterPro" id="IPR050678">
    <property type="entry name" value="DNA_Partitioning_ATPase"/>
</dbReference>
<dbReference type="Pfam" id="PF09140">
    <property type="entry name" value="MipZ"/>
    <property type="match status" value="1"/>
</dbReference>
<dbReference type="Gene3D" id="3.40.50.300">
    <property type="entry name" value="P-loop containing nucleotide triphosphate hydrolases"/>
    <property type="match status" value="1"/>
</dbReference>
<reference evidence="1 2" key="1">
    <citation type="submission" date="2019-03" db="EMBL/GenBank/DDBJ databases">
        <title>Genomic Encyclopedia of Type Strains, Phase IV (KMG-IV): sequencing the most valuable type-strain genomes for metagenomic binning, comparative biology and taxonomic classification.</title>
        <authorList>
            <person name="Goeker M."/>
        </authorList>
    </citation>
    <scope>NUCLEOTIDE SEQUENCE [LARGE SCALE GENOMIC DNA]</scope>
    <source>
        <strain evidence="1 2">DSM 104836</strain>
    </source>
</reference>
<gene>
    <name evidence="1" type="ORF">EDD52_110165</name>
</gene>